<dbReference type="OrthoDB" id="3258408at2759"/>
<gene>
    <name evidence="2" type="ORF">CERSUDRAFT_110410</name>
</gene>
<evidence type="ECO:0000313" key="2">
    <source>
        <dbReference type="EMBL" id="EMD41852.1"/>
    </source>
</evidence>
<dbReference type="PANTHER" id="PTHR33936:SF24">
    <property type="entry name" value="C2H2-TYPE DOMAIN-CONTAINING PROTEIN"/>
    <property type="match status" value="1"/>
</dbReference>
<dbReference type="STRING" id="914234.M2RTS5"/>
<organism evidence="2 3">
    <name type="scientific">Ceriporiopsis subvermispora (strain B)</name>
    <name type="common">White-rot fungus</name>
    <name type="synonym">Gelatoporia subvermispora</name>
    <dbReference type="NCBI Taxonomy" id="914234"/>
    <lineage>
        <taxon>Eukaryota</taxon>
        <taxon>Fungi</taxon>
        <taxon>Dikarya</taxon>
        <taxon>Basidiomycota</taxon>
        <taxon>Agaricomycotina</taxon>
        <taxon>Agaricomycetes</taxon>
        <taxon>Polyporales</taxon>
        <taxon>Gelatoporiaceae</taxon>
        <taxon>Gelatoporia</taxon>
    </lineage>
</organism>
<feature type="compositionally biased region" description="Low complexity" evidence="1">
    <location>
        <begin position="175"/>
        <end position="189"/>
    </location>
</feature>
<evidence type="ECO:0000256" key="1">
    <source>
        <dbReference type="SAM" id="MobiDB-lite"/>
    </source>
</evidence>
<protein>
    <submittedName>
        <fullName evidence="2">Uncharacterized protein</fullName>
    </submittedName>
</protein>
<dbReference type="HOGENOM" id="CLU_040700_0_0_1"/>
<proteinExistence type="predicted"/>
<dbReference type="EMBL" id="KB445791">
    <property type="protein sequence ID" value="EMD41852.1"/>
    <property type="molecule type" value="Genomic_DNA"/>
</dbReference>
<dbReference type="Proteomes" id="UP000016930">
    <property type="component" value="Unassembled WGS sequence"/>
</dbReference>
<feature type="region of interest" description="Disordered" evidence="1">
    <location>
        <begin position="139"/>
        <end position="217"/>
    </location>
</feature>
<evidence type="ECO:0000313" key="3">
    <source>
        <dbReference type="Proteomes" id="UP000016930"/>
    </source>
</evidence>
<keyword evidence="3" id="KW-1185">Reference proteome</keyword>
<reference evidence="2 3" key="1">
    <citation type="journal article" date="2012" name="Proc. Natl. Acad. Sci. U.S.A.">
        <title>Comparative genomics of Ceriporiopsis subvermispora and Phanerochaete chrysosporium provide insight into selective ligninolysis.</title>
        <authorList>
            <person name="Fernandez-Fueyo E."/>
            <person name="Ruiz-Duenas F.J."/>
            <person name="Ferreira P."/>
            <person name="Floudas D."/>
            <person name="Hibbett D.S."/>
            <person name="Canessa P."/>
            <person name="Larrondo L.F."/>
            <person name="James T.Y."/>
            <person name="Seelenfreund D."/>
            <person name="Lobos S."/>
            <person name="Polanco R."/>
            <person name="Tello M."/>
            <person name="Honda Y."/>
            <person name="Watanabe T."/>
            <person name="Watanabe T."/>
            <person name="Ryu J.S."/>
            <person name="Kubicek C.P."/>
            <person name="Schmoll M."/>
            <person name="Gaskell J."/>
            <person name="Hammel K.E."/>
            <person name="St John F.J."/>
            <person name="Vanden Wymelenberg A."/>
            <person name="Sabat G."/>
            <person name="Splinter BonDurant S."/>
            <person name="Syed K."/>
            <person name="Yadav J.S."/>
            <person name="Doddapaneni H."/>
            <person name="Subramanian V."/>
            <person name="Lavin J.L."/>
            <person name="Oguiza J.A."/>
            <person name="Perez G."/>
            <person name="Pisabarro A.G."/>
            <person name="Ramirez L."/>
            <person name="Santoyo F."/>
            <person name="Master E."/>
            <person name="Coutinho P.M."/>
            <person name="Henrissat B."/>
            <person name="Lombard V."/>
            <person name="Magnuson J.K."/>
            <person name="Kuees U."/>
            <person name="Hori C."/>
            <person name="Igarashi K."/>
            <person name="Samejima M."/>
            <person name="Held B.W."/>
            <person name="Barry K.W."/>
            <person name="LaButti K.M."/>
            <person name="Lapidus A."/>
            <person name="Lindquist E.A."/>
            <person name="Lucas S.M."/>
            <person name="Riley R."/>
            <person name="Salamov A.A."/>
            <person name="Hoffmeister D."/>
            <person name="Schwenk D."/>
            <person name="Hadar Y."/>
            <person name="Yarden O."/>
            <person name="de Vries R.P."/>
            <person name="Wiebenga A."/>
            <person name="Stenlid J."/>
            <person name="Eastwood D."/>
            <person name="Grigoriev I.V."/>
            <person name="Berka R.M."/>
            <person name="Blanchette R.A."/>
            <person name="Kersten P."/>
            <person name="Martinez A.T."/>
            <person name="Vicuna R."/>
            <person name="Cullen D."/>
        </authorList>
    </citation>
    <scope>NUCLEOTIDE SEQUENCE [LARGE SCALE GENOMIC DNA]</scope>
    <source>
        <strain evidence="2 3">B</strain>
    </source>
</reference>
<accession>M2RTS5</accession>
<dbReference type="AlphaFoldDB" id="M2RTS5"/>
<dbReference type="InterPro" id="IPR052797">
    <property type="entry name" value="RegFact_GeneExpr_CellDeath"/>
</dbReference>
<name>M2RTS5_CERS8</name>
<dbReference type="PANTHER" id="PTHR33936">
    <property type="entry name" value="PROTEIN CBG17840"/>
    <property type="match status" value="1"/>
</dbReference>
<sequence>MQPGPNIQMQPPMSSGSKKGPYGSGDADDGYTLIFESMAAFQEWRQREEEEKMVEFVKGDTHGSKAVPPRFKDHTKLVCARHSRSGRKKYVKKYPDRVRKVPSRKLEGVGCPASISYKTYYDTDEVRACYIADHSHEIGLPNLPFTKRGRKAAAEQQAREKSRPRGGRQQTDGNSSSETPPSSALSPPASGNPIAGPSTQPQMQPPPPPTTQAYNPSISTYAPMQQMTQPSPLNLSQERWDRMSVLFGSIRDHARTFEYPSPSVVALESVLIRLYLESPVGSSLGGPMVPSGLGGLGDAGVAGLEGIPDSGHVGG</sequence>
<feature type="region of interest" description="Disordered" evidence="1">
    <location>
        <begin position="1"/>
        <end position="28"/>
    </location>
</feature>
<feature type="compositionally biased region" description="Low complexity" evidence="1">
    <location>
        <begin position="11"/>
        <end position="25"/>
    </location>
</feature>